<evidence type="ECO:0000313" key="3">
    <source>
        <dbReference type="Proteomes" id="UP001163846"/>
    </source>
</evidence>
<dbReference type="PANTHER" id="PTHR43135">
    <property type="entry name" value="ALPHA-D-RIBOSE 1-METHYLPHOSPHONATE 5-TRIPHOSPHATE DIPHOSPHATASE"/>
    <property type="match status" value="1"/>
</dbReference>
<dbReference type="Gene3D" id="3.20.20.140">
    <property type="entry name" value="Metal-dependent hydrolases"/>
    <property type="match status" value="1"/>
</dbReference>
<dbReference type="Pfam" id="PF01979">
    <property type="entry name" value="Amidohydro_1"/>
    <property type="match status" value="1"/>
</dbReference>
<dbReference type="GO" id="GO:0016810">
    <property type="term" value="F:hydrolase activity, acting on carbon-nitrogen (but not peptide) bonds"/>
    <property type="evidence" value="ECO:0007669"/>
    <property type="project" value="InterPro"/>
</dbReference>
<feature type="domain" description="Amidohydrolase-related" evidence="1">
    <location>
        <begin position="101"/>
        <end position="455"/>
    </location>
</feature>
<organism evidence="2 3">
    <name type="scientific">Lentinula raphanica</name>
    <dbReference type="NCBI Taxonomy" id="153919"/>
    <lineage>
        <taxon>Eukaryota</taxon>
        <taxon>Fungi</taxon>
        <taxon>Dikarya</taxon>
        <taxon>Basidiomycota</taxon>
        <taxon>Agaricomycotina</taxon>
        <taxon>Agaricomycetes</taxon>
        <taxon>Agaricomycetidae</taxon>
        <taxon>Agaricales</taxon>
        <taxon>Marasmiineae</taxon>
        <taxon>Omphalotaceae</taxon>
        <taxon>Lentinula</taxon>
    </lineage>
</organism>
<dbReference type="SUPFAM" id="SSF51338">
    <property type="entry name" value="Composite domain of metallo-dependent hydrolases"/>
    <property type="match status" value="1"/>
</dbReference>
<dbReference type="InterPro" id="IPR011059">
    <property type="entry name" value="Metal-dep_hydrolase_composite"/>
</dbReference>
<reference evidence="2" key="1">
    <citation type="submission" date="2022-08" db="EMBL/GenBank/DDBJ databases">
        <authorList>
            <consortium name="DOE Joint Genome Institute"/>
            <person name="Min B."/>
            <person name="Riley R."/>
            <person name="Sierra-Patev S."/>
            <person name="Naranjo-Ortiz M."/>
            <person name="Looney B."/>
            <person name="Konkel Z."/>
            <person name="Slot J.C."/>
            <person name="Sakamoto Y."/>
            <person name="Steenwyk J.L."/>
            <person name="Rokas A."/>
            <person name="Carro J."/>
            <person name="Camarero S."/>
            <person name="Ferreira P."/>
            <person name="Molpeceres G."/>
            <person name="Ruiz-Duenas F.J."/>
            <person name="Serrano A."/>
            <person name="Henrissat B."/>
            <person name="Drula E."/>
            <person name="Hughes K.W."/>
            <person name="Mata J.L."/>
            <person name="Ishikawa N.K."/>
            <person name="Vargas-Isla R."/>
            <person name="Ushijima S."/>
            <person name="Smith C.A."/>
            <person name="Ahrendt S."/>
            <person name="Andreopoulos W."/>
            <person name="He G."/>
            <person name="Labutti K."/>
            <person name="Lipzen A."/>
            <person name="Ng V."/>
            <person name="Sandor L."/>
            <person name="Barry K."/>
            <person name="Martinez A.T."/>
            <person name="Xiao Y."/>
            <person name="Gibbons J.G."/>
            <person name="Terashima K."/>
            <person name="Hibbett D.S."/>
            <person name="Grigoriev I.V."/>
        </authorList>
    </citation>
    <scope>NUCLEOTIDE SEQUENCE</scope>
    <source>
        <strain evidence="2">TFB9207</strain>
    </source>
</reference>
<dbReference type="EMBL" id="MU806670">
    <property type="protein sequence ID" value="KAJ3833572.1"/>
    <property type="molecule type" value="Genomic_DNA"/>
</dbReference>
<accession>A0AA38NZN2</accession>
<dbReference type="Proteomes" id="UP001163846">
    <property type="component" value="Unassembled WGS sequence"/>
</dbReference>
<dbReference type="InterPro" id="IPR051781">
    <property type="entry name" value="Metallo-dep_Hydrolase"/>
</dbReference>
<keyword evidence="3" id="KW-1185">Reference proteome</keyword>
<name>A0AA38NZN2_9AGAR</name>
<dbReference type="InterPro" id="IPR032466">
    <property type="entry name" value="Metal_Hydrolase"/>
</dbReference>
<evidence type="ECO:0000313" key="2">
    <source>
        <dbReference type="EMBL" id="KAJ3833572.1"/>
    </source>
</evidence>
<dbReference type="AlphaFoldDB" id="A0AA38NZN2"/>
<comment type="caution">
    <text evidence="2">The sequence shown here is derived from an EMBL/GenBank/DDBJ whole genome shotgun (WGS) entry which is preliminary data.</text>
</comment>
<dbReference type="InterPro" id="IPR057744">
    <property type="entry name" value="OTAase-like"/>
</dbReference>
<dbReference type="CDD" id="cd01299">
    <property type="entry name" value="Met_dep_hydrolase_A"/>
    <property type="match status" value="1"/>
</dbReference>
<sequence length="479" mass="50695">MTTTSTSEALYPGAPTETRPSLLPKLAIKPWIPGPPPSIRLINALVVDPASGSILGSNTGRNALMHTVILNKGKFFEVRPTVEGDEIPYGEVTVVDLKGAYICPGLIDCHVHVTAVAGVKTMSELMHVSPQEVHLRTTYNLKEMLLRGFTTVRDTGGATKVLANAIEEGLIAGPRLFQCGKALSQTGGHGDFSPALSGGHELGCCGGGDVGLFARVADGVPAVLSAVRGELKSGADFIKVMIGGGVASETDAIETVQYTAEEIRAITTTCKQMGGKLSTAHAYTVESICHAIENGIQGIEHGNLIDEPTASLMATNGIYLTPTLSCYSIMTRPPFEDFLPPSGKAKNKEVMKQGLKALKIASDASVTICYGSDLLTSMQALQTEEFTVRASVLPSPDILRHATTNAAKMLNKVDLLGTIKPEAYADLLILNANPLEDVTVLDCPETHLLAVIKEGRVIATSESSELSRALQGLRLNNKV</sequence>
<protein>
    <recommendedName>
        <fullName evidence="1">Amidohydrolase-related domain-containing protein</fullName>
    </recommendedName>
</protein>
<dbReference type="SUPFAM" id="SSF51556">
    <property type="entry name" value="Metallo-dependent hydrolases"/>
    <property type="match status" value="1"/>
</dbReference>
<gene>
    <name evidence="2" type="ORF">F5878DRAFT_590497</name>
</gene>
<dbReference type="Gene3D" id="2.30.40.10">
    <property type="entry name" value="Urease, subunit C, domain 1"/>
    <property type="match status" value="1"/>
</dbReference>
<proteinExistence type="predicted"/>
<dbReference type="PANTHER" id="PTHR43135:SF3">
    <property type="entry name" value="ALPHA-D-RIBOSE 1-METHYLPHOSPHONATE 5-TRIPHOSPHATE DIPHOSPHATASE"/>
    <property type="match status" value="1"/>
</dbReference>
<evidence type="ECO:0000259" key="1">
    <source>
        <dbReference type="Pfam" id="PF01979"/>
    </source>
</evidence>
<dbReference type="InterPro" id="IPR006680">
    <property type="entry name" value="Amidohydro-rel"/>
</dbReference>